<feature type="transmembrane region" description="Helical" evidence="6">
    <location>
        <begin position="71"/>
        <end position="91"/>
    </location>
</feature>
<keyword evidence="9" id="KW-1185">Reference proteome</keyword>
<dbReference type="PANTHER" id="PTHR43124">
    <property type="entry name" value="PURINE EFFLUX PUMP PBUE"/>
    <property type="match status" value="1"/>
</dbReference>
<feature type="transmembrane region" description="Helical" evidence="6">
    <location>
        <begin position="341"/>
        <end position="358"/>
    </location>
</feature>
<keyword evidence="5 6" id="KW-0472">Membrane</keyword>
<gene>
    <name evidence="8" type="ORF">ACFQGH_08245</name>
</gene>
<evidence type="ECO:0000256" key="5">
    <source>
        <dbReference type="ARBA" id="ARBA00023136"/>
    </source>
</evidence>
<dbReference type="EMBL" id="JBHSXQ010000002">
    <property type="protein sequence ID" value="MFC6905186.1"/>
    <property type="molecule type" value="Genomic_DNA"/>
</dbReference>
<sequence>MGRWSYRATVITLCTLAFFATMVARLVISPVVPEIEAEFGVTSTVTGAALTGMWMAYSLSQFPSGILADRYGERTIILAAVGLTALASGLLALSPSIWAFLLLTIVLGGVAGLHYSVATTLLTKEFDDIGAAIGIHNSGAPLAGLLAPIAAAAVAGWVGWRYSIALGALCAAPIALLFAWKVRETEPARPDQPMRERIALGPVTELLTRPQIAFTALLAICFEFVWQATASFLPTFLVVHHGYSIGLASALFSAYFVIHGLTQPGIGSLSDRFGRDRVAAGCAAVGIAGYGLLIVGSGLLAMGIAILLVGTAMSWGAAVLPRFMDHLSPEERGAGFGLVRTSYMLVSATGSVVVGAVADLSTWGIAFSVFVGLLSVVVLAIGANRGLELGL</sequence>
<keyword evidence="4 6" id="KW-1133">Transmembrane helix</keyword>
<dbReference type="Pfam" id="PF07690">
    <property type="entry name" value="MFS_1"/>
    <property type="match status" value="1"/>
</dbReference>
<comment type="caution">
    <text evidence="8">The sequence shown here is derived from an EMBL/GenBank/DDBJ whole genome shotgun (WGS) entry which is preliminary data.</text>
</comment>
<evidence type="ECO:0000256" key="2">
    <source>
        <dbReference type="ARBA" id="ARBA00022475"/>
    </source>
</evidence>
<dbReference type="PANTHER" id="PTHR43124:SF3">
    <property type="entry name" value="CHLORAMPHENICOL EFFLUX PUMP RV0191"/>
    <property type="match status" value="1"/>
</dbReference>
<dbReference type="Gene3D" id="1.20.1250.20">
    <property type="entry name" value="MFS general substrate transporter like domains"/>
    <property type="match status" value="2"/>
</dbReference>
<dbReference type="PROSITE" id="PS50850">
    <property type="entry name" value="MFS"/>
    <property type="match status" value="1"/>
</dbReference>
<feature type="transmembrane region" description="Helical" evidence="6">
    <location>
        <begin position="139"/>
        <end position="158"/>
    </location>
</feature>
<feature type="transmembrane region" description="Helical" evidence="6">
    <location>
        <begin position="164"/>
        <end position="182"/>
    </location>
</feature>
<feature type="transmembrane region" description="Helical" evidence="6">
    <location>
        <begin position="97"/>
        <end position="118"/>
    </location>
</feature>
<evidence type="ECO:0000313" key="9">
    <source>
        <dbReference type="Proteomes" id="UP001596312"/>
    </source>
</evidence>
<evidence type="ECO:0000256" key="1">
    <source>
        <dbReference type="ARBA" id="ARBA00004651"/>
    </source>
</evidence>
<name>A0ABD5V2X6_9EURY</name>
<feature type="transmembrane region" description="Helical" evidence="6">
    <location>
        <begin position="301"/>
        <end position="320"/>
    </location>
</feature>
<evidence type="ECO:0000256" key="3">
    <source>
        <dbReference type="ARBA" id="ARBA00022692"/>
    </source>
</evidence>
<organism evidence="8 9">
    <name type="scientific">Halalkalicoccus tibetensis</name>
    <dbReference type="NCBI Taxonomy" id="175632"/>
    <lineage>
        <taxon>Archaea</taxon>
        <taxon>Methanobacteriati</taxon>
        <taxon>Methanobacteriota</taxon>
        <taxon>Stenosarchaea group</taxon>
        <taxon>Halobacteria</taxon>
        <taxon>Halobacteriales</taxon>
        <taxon>Halococcaceae</taxon>
        <taxon>Halalkalicoccus</taxon>
    </lineage>
</organism>
<feature type="transmembrane region" description="Helical" evidence="6">
    <location>
        <begin position="40"/>
        <end position="59"/>
    </location>
</feature>
<dbReference type="SUPFAM" id="SSF103473">
    <property type="entry name" value="MFS general substrate transporter"/>
    <property type="match status" value="1"/>
</dbReference>
<evidence type="ECO:0000313" key="8">
    <source>
        <dbReference type="EMBL" id="MFC6905186.1"/>
    </source>
</evidence>
<dbReference type="GO" id="GO:0005886">
    <property type="term" value="C:plasma membrane"/>
    <property type="evidence" value="ECO:0007669"/>
    <property type="project" value="UniProtKB-SubCell"/>
</dbReference>
<feature type="transmembrane region" description="Helical" evidence="6">
    <location>
        <begin position="238"/>
        <end position="258"/>
    </location>
</feature>
<keyword evidence="2" id="KW-1003">Cell membrane</keyword>
<feature type="transmembrane region" description="Helical" evidence="6">
    <location>
        <begin position="364"/>
        <end position="383"/>
    </location>
</feature>
<evidence type="ECO:0000256" key="4">
    <source>
        <dbReference type="ARBA" id="ARBA00022989"/>
    </source>
</evidence>
<dbReference type="RefSeq" id="WP_340603698.1">
    <property type="nucleotide sequence ID" value="NZ_JBBMXV010000002.1"/>
</dbReference>
<reference evidence="8 9" key="1">
    <citation type="journal article" date="2019" name="Int. J. Syst. Evol. Microbiol.">
        <title>The Global Catalogue of Microorganisms (GCM) 10K type strain sequencing project: providing services to taxonomists for standard genome sequencing and annotation.</title>
        <authorList>
            <consortium name="The Broad Institute Genomics Platform"/>
            <consortium name="The Broad Institute Genome Sequencing Center for Infectious Disease"/>
            <person name="Wu L."/>
            <person name="Ma J."/>
        </authorList>
    </citation>
    <scope>NUCLEOTIDE SEQUENCE [LARGE SCALE GENOMIC DNA]</scope>
    <source>
        <strain evidence="8 9">CGMCC 1.3240</strain>
    </source>
</reference>
<feature type="domain" description="Major facilitator superfamily (MFS) profile" evidence="7">
    <location>
        <begin position="10"/>
        <end position="391"/>
    </location>
</feature>
<protein>
    <submittedName>
        <fullName evidence="8">MFS transporter</fullName>
    </submittedName>
</protein>
<comment type="subcellular location">
    <subcellularLocation>
        <location evidence="1">Cell membrane</location>
        <topology evidence="1">Multi-pass membrane protein</topology>
    </subcellularLocation>
</comment>
<proteinExistence type="predicted"/>
<feature type="transmembrane region" description="Helical" evidence="6">
    <location>
        <begin position="278"/>
        <end position="295"/>
    </location>
</feature>
<dbReference type="AlphaFoldDB" id="A0ABD5V2X6"/>
<evidence type="ECO:0000259" key="7">
    <source>
        <dbReference type="PROSITE" id="PS50850"/>
    </source>
</evidence>
<accession>A0ABD5V2X6</accession>
<dbReference type="InterPro" id="IPR036259">
    <property type="entry name" value="MFS_trans_sf"/>
</dbReference>
<feature type="transmembrane region" description="Helical" evidence="6">
    <location>
        <begin position="203"/>
        <end position="226"/>
    </location>
</feature>
<dbReference type="Proteomes" id="UP001596312">
    <property type="component" value="Unassembled WGS sequence"/>
</dbReference>
<dbReference type="InterPro" id="IPR011701">
    <property type="entry name" value="MFS"/>
</dbReference>
<dbReference type="InterPro" id="IPR020846">
    <property type="entry name" value="MFS_dom"/>
</dbReference>
<keyword evidence="3 6" id="KW-0812">Transmembrane</keyword>
<dbReference type="InterPro" id="IPR050189">
    <property type="entry name" value="MFS_Efflux_Transporters"/>
</dbReference>
<evidence type="ECO:0000256" key="6">
    <source>
        <dbReference type="SAM" id="Phobius"/>
    </source>
</evidence>